<accession>A0A5B6WQD0</accession>
<sequence>MSYFYRSQKPKVLDDIEIFEFTTAKANVVADVLSQKSPICFESYYASLTLERDSFILVELRLKPVFLVRIQELHKSGVNDCLYFRDSMCVPDDLGLKNDLLNEAHNSVYSIHLGSNKMYNDLK</sequence>
<organism evidence="1 2">
    <name type="scientific">Gossypium australe</name>
    <dbReference type="NCBI Taxonomy" id="47621"/>
    <lineage>
        <taxon>Eukaryota</taxon>
        <taxon>Viridiplantae</taxon>
        <taxon>Streptophyta</taxon>
        <taxon>Embryophyta</taxon>
        <taxon>Tracheophyta</taxon>
        <taxon>Spermatophyta</taxon>
        <taxon>Magnoliopsida</taxon>
        <taxon>eudicotyledons</taxon>
        <taxon>Gunneridae</taxon>
        <taxon>Pentapetalae</taxon>
        <taxon>rosids</taxon>
        <taxon>malvids</taxon>
        <taxon>Malvales</taxon>
        <taxon>Malvaceae</taxon>
        <taxon>Malvoideae</taxon>
        <taxon>Gossypium</taxon>
    </lineage>
</organism>
<gene>
    <name evidence="1" type="ORF">EPI10_005782</name>
</gene>
<keyword evidence="2" id="KW-1185">Reference proteome</keyword>
<dbReference type="OrthoDB" id="1738613at2759"/>
<evidence type="ECO:0000313" key="2">
    <source>
        <dbReference type="Proteomes" id="UP000325315"/>
    </source>
</evidence>
<reference evidence="1" key="1">
    <citation type="submission" date="2019-08" db="EMBL/GenBank/DDBJ databases">
        <authorList>
            <person name="Liu F."/>
        </authorList>
    </citation>
    <scope>NUCLEOTIDE SEQUENCE [LARGE SCALE GENOMIC DNA]</scope>
    <source>
        <strain evidence="1">PA1801</strain>
        <tissue evidence="1">Leaf</tissue>
    </source>
</reference>
<name>A0A5B6WQD0_9ROSI</name>
<dbReference type="EMBL" id="SMMG02000002">
    <property type="protein sequence ID" value="KAA3483623.1"/>
    <property type="molecule type" value="Genomic_DNA"/>
</dbReference>
<comment type="caution">
    <text evidence="1">The sequence shown here is derived from an EMBL/GenBank/DDBJ whole genome shotgun (WGS) entry which is preliminary data.</text>
</comment>
<proteinExistence type="predicted"/>
<dbReference type="Proteomes" id="UP000325315">
    <property type="component" value="Unassembled WGS sequence"/>
</dbReference>
<evidence type="ECO:0000313" key="1">
    <source>
        <dbReference type="EMBL" id="KAA3483623.1"/>
    </source>
</evidence>
<dbReference type="AlphaFoldDB" id="A0A5B6WQD0"/>
<protein>
    <submittedName>
        <fullName evidence="1">Integrase</fullName>
    </submittedName>
</protein>